<feature type="transmembrane region" description="Helical" evidence="5">
    <location>
        <begin position="12"/>
        <end position="35"/>
    </location>
</feature>
<keyword evidence="4 5" id="KW-0472">Membrane</keyword>
<dbReference type="InterPro" id="IPR036513">
    <property type="entry name" value="STAS_dom_sf"/>
</dbReference>
<dbReference type="Pfam" id="PF01740">
    <property type="entry name" value="STAS"/>
    <property type="match status" value="1"/>
</dbReference>
<dbReference type="GO" id="GO:0055085">
    <property type="term" value="P:transmembrane transport"/>
    <property type="evidence" value="ECO:0007669"/>
    <property type="project" value="InterPro"/>
</dbReference>
<dbReference type="GO" id="GO:0016020">
    <property type="term" value="C:membrane"/>
    <property type="evidence" value="ECO:0007669"/>
    <property type="project" value="UniProtKB-SubCell"/>
</dbReference>
<proteinExistence type="predicted"/>
<evidence type="ECO:0000313" key="7">
    <source>
        <dbReference type="Ensembl" id="ENSHHUP00000022781.1"/>
    </source>
</evidence>
<name>A0A4W5LAD1_9TELE</name>
<dbReference type="Pfam" id="PF00916">
    <property type="entry name" value="Sulfate_transp"/>
    <property type="match status" value="1"/>
</dbReference>
<dbReference type="Gene3D" id="3.30.750.24">
    <property type="entry name" value="STAS domain"/>
    <property type="match status" value="1"/>
</dbReference>
<feature type="transmembrane region" description="Helical" evidence="5">
    <location>
        <begin position="55"/>
        <end position="82"/>
    </location>
</feature>
<evidence type="ECO:0000256" key="2">
    <source>
        <dbReference type="ARBA" id="ARBA00022692"/>
    </source>
</evidence>
<feature type="domain" description="STAS" evidence="6">
    <location>
        <begin position="325"/>
        <end position="440"/>
    </location>
</feature>
<evidence type="ECO:0000256" key="4">
    <source>
        <dbReference type="ARBA" id="ARBA00023136"/>
    </source>
</evidence>
<evidence type="ECO:0000256" key="1">
    <source>
        <dbReference type="ARBA" id="ARBA00004141"/>
    </source>
</evidence>
<dbReference type="STRING" id="62062.ENSHHUP00000022781"/>
<accession>A0A4W5LAD1</accession>
<sequence>MAILAYLLRLSGIINFISETVLVGFKAGAAITIGLTQLPKLFGVKGGGENFLERIIILFQQLPDTNTAVFIFGVSSIIILIIGEKMAPGKPVAILIVILSIILISTTSLGLQGFKTVGVIPTGLPQFHLPSLRIRDVDGVLPLALACFLLSYIESVSAARTLAQDNGYIIDPRQELLALGVANAAVAFGRGYPVAGGLSQSAVNDTAGAKTPLSLLFASATIALCLLFLTGFLQNLPTVILASIVLVAIRGLFDLDEMKHLYKINKQEFYVAMIALVGVLIWGILTGVLLAAIVTLLLLIKSTSNPNVAFLGRIPGTKRYSDIERHPDNENIEGVLIVRVESSILYFNSEYIKEEIWTKINHETNPLKTIILDLSSSPHIDISGARFLKQLFIDLNAKNISLKIAEARSEVRDILRDENLESLLGHISRFVSVDDLVVSATKNNQA</sequence>
<evidence type="ECO:0000259" key="6">
    <source>
        <dbReference type="PROSITE" id="PS50801"/>
    </source>
</evidence>
<reference evidence="8" key="1">
    <citation type="submission" date="2018-06" db="EMBL/GenBank/DDBJ databases">
        <title>Genome assembly of Danube salmon.</title>
        <authorList>
            <person name="Macqueen D.J."/>
            <person name="Gundappa M.K."/>
        </authorList>
    </citation>
    <scope>NUCLEOTIDE SEQUENCE [LARGE SCALE GENOMIC DNA]</scope>
</reference>
<dbReference type="Ensembl" id="ENSHHUT00000023645.1">
    <property type="protein sequence ID" value="ENSHHUP00000022781.1"/>
    <property type="gene ID" value="ENSHHUG00000014275.1"/>
</dbReference>
<feature type="transmembrane region" description="Helical" evidence="5">
    <location>
        <begin position="269"/>
        <end position="300"/>
    </location>
</feature>
<dbReference type="InterPro" id="IPR001902">
    <property type="entry name" value="SLC26A/SulP_fam"/>
</dbReference>
<dbReference type="Proteomes" id="UP000314982">
    <property type="component" value="Unassembled WGS sequence"/>
</dbReference>
<feature type="transmembrane region" description="Helical" evidence="5">
    <location>
        <begin position="215"/>
        <end position="248"/>
    </location>
</feature>
<dbReference type="GeneTree" id="ENSGT01150000286920"/>
<dbReference type="SUPFAM" id="SSF52091">
    <property type="entry name" value="SpoIIaa-like"/>
    <property type="match status" value="1"/>
</dbReference>
<keyword evidence="3 5" id="KW-1133">Transmembrane helix</keyword>
<reference evidence="7" key="3">
    <citation type="submission" date="2025-09" db="UniProtKB">
        <authorList>
            <consortium name="Ensembl"/>
        </authorList>
    </citation>
    <scope>IDENTIFICATION</scope>
</reference>
<dbReference type="PROSITE" id="PS50801">
    <property type="entry name" value="STAS"/>
    <property type="match status" value="1"/>
</dbReference>
<dbReference type="AlphaFoldDB" id="A0A4W5LAD1"/>
<feature type="transmembrane region" description="Helical" evidence="5">
    <location>
        <begin position="140"/>
        <end position="163"/>
    </location>
</feature>
<dbReference type="InterPro" id="IPR011547">
    <property type="entry name" value="SLC26A/SulP_dom"/>
</dbReference>
<keyword evidence="2 5" id="KW-0812">Transmembrane</keyword>
<dbReference type="InterPro" id="IPR002645">
    <property type="entry name" value="STAS_dom"/>
</dbReference>
<comment type="subcellular location">
    <subcellularLocation>
        <location evidence="1">Membrane</location>
        <topology evidence="1">Multi-pass membrane protein</topology>
    </subcellularLocation>
</comment>
<dbReference type="PANTHER" id="PTHR11814">
    <property type="entry name" value="SULFATE TRANSPORTER"/>
    <property type="match status" value="1"/>
</dbReference>
<evidence type="ECO:0000256" key="3">
    <source>
        <dbReference type="ARBA" id="ARBA00022989"/>
    </source>
</evidence>
<reference evidence="7" key="2">
    <citation type="submission" date="2025-08" db="UniProtKB">
        <authorList>
            <consortium name="Ensembl"/>
        </authorList>
    </citation>
    <scope>IDENTIFICATION</scope>
</reference>
<organism evidence="7 8">
    <name type="scientific">Hucho hucho</name>
    <name type="common">huchen</name>
    <dbReference type="NCBI Taxonomy" id="62062"/>
    <lineage>
        <taxon>Eukaryota</taxon>
        <taxon>Metazoa</taxon>
        <taxon>Chordata</taxon>
        <taxon>Craniata</taxon>
        <taxon>Vertebrata</taxon>
        <taxon>Euteleostomi</taxon>
        <taxon>Actinopterygii</taxon>
        <taxon>Neopterygii</taxon>
        <taxon>Teleostei</taxon>
        <taxon>Protacanthopterygii</taxon>
        <taxon>Salmoniformes</taxon>
        <taxon>Salmonidae</taxon>
        <taxon>Salmoninae</taxon>
        <taxon>Hucho</taxon>
    </lineage>
</organism>
<keyword evidence="8" id="KW-1185">Reference proteome</keyword>
<evidence type="ECO:0000313" key="8">
    <source>
        <dbReference type="Proteomes" id="UP000314982"/>
    </source>
</evidence>
<protein>
    <recommendedName>
        <fullName evidence="6">STAS domain-containing protein</fullName>
    </recommendedName>
</protein>
<feature type="transmembrane region" description="Helical" evidence="5">
    <location>
        <begin position="94"/>
        <end position="120"/>
    </location>
</feature>
<dbReference type="CDD" id="cd07042">
    <property type="entry name" value="STAS_SulP_like_sulfate_transporter"/>
    <property type="match status" value="1"/>
</dbReference>
<evidence type="ECO:0000256" key="5">
    <source>
        <dbReference type="SAM" id="Phobius"/>
    </source>
</evidence>